<dbReference type="AlphaFoldDB" id="A0AAP2G6J1"/>
<comment type="caution">
    <text evidence="1">The sequence shown here is derived from an EMBL/GenBank/DDBJ whole genome shotgun (WGS) entry which is preliminary data.</text>
</comment>
<organism evidence="1 2">
    <name type="scientific">Litoribacter ruber</name>
    <dbReference type="NCBI Taxonomy" id="702568"/>
    <lineage>
        <taxon>Bacteria</taxon>
        <taxon>Pseudomonadati</taxon>
        <taxon>Bacteroidota</taxon>
        <taxon>Cytophagia</taxon>
        <taxon>Cytophagales</taxon>
        <taxon>Cyclobacteriaceae</taxon>
        <taxon>Litoribacter</taxon>
    </lineage>
</organism>
<dbReference type="EMBL" id="JAHCMY010000018">
    <property type="protein sequence ID" value="MBS9525743.1"/>
    <property type="molecule type" value="Genomic_DNA"/>
</dbReference>
<gene>
    <name evidence="1" type="ORF">KI659_17115</name>
</gene>
<protein>
    <submittedName>
        <fullName evidence="1">Uncharacterized protein</fullName>
    </submittedName>
</protein>
<name>A0AAP2G6J1_9BACT</name>
<dbReference type="Proteomes" id="UP001319104">
    <property type="component" value="Unassembled WGS sequence"/>
</dbReference>
<keyword evidence="2" id="KW-1185">Reference proteome</keyword>
<dbReference type="RefSeq" id="WP_213946602.1">
    <property type="nucleotide sequence ID" value="NZ_JAHCMY010000018.1"/>
</dbReference>
<reference evidence="1 2" key="1">
    <citation type="submission" date="2021-05" db="EMBL/GenBank/DDBJ databases">
        <authorList>
            <person name="Zhang Z.D."/>
            <person name="Osman G."/>
        </authorList>
    </citation>
    <scope>NUCLEOTIDE SEQUENCE [LARGE SCALE GENOMIC DNA]</scope>
    <source>
        <strain evidence="1 2">KCTC 32217</strain>
    </source>
</reference>
<sequence length="100" mass="12091">MVEELKIIREEIEVTLEKSERYENLLLLFAQMKNLSLFSINKKLYVVHDESIYRMDSLFSEECTLQCKDVKHYLKRYLDEDFEVFTTSQFLGFCYRELGL</sequence>
<proteinExistence type="predicted"/>
<accession>A0AAP2G6J1</accession>
<evidence type="ECO:0000313" key="2">
    <source>
        <dbReference type="Proteomes" id="UP001319104"/>
    </source>
</evidence>
<evidence type="ECO:0000313" key="1">
    <source>
        <dbReference type="EMBL" id="MBS9525743.1"/>
    </source>
</evidence>